<comment type="caution">
    <text evidence="3">The sequence shown here is derived from an EMBL/GenBank/DDBJ whole genome shotgun (WGS) entry which is preliminary data.</text>
</comment>
<feature type="coiled-coil region" evidence="1">
    <location>
        <begin position="257"/>
        <end position="300"/>
    </location>
</feature>
<organism evidence="3 4">
    <name type="scientific">Mycena pura</name>
    <dbReference type="NCBI Taxonomy" id="153505"/>
    <lineage>
        <taxon>Eukaryota</taxon>
        <taxon>Fungi</taxon>
        <taxon>Dikarya</taxon>
        <taxon>Basidiomycota</taxon>
        <taxon>Agaricomycotina</taxon>
        <taxon>Agaricomycetes</taxon>
        <taxon>Agaricomycetidae</taxon>
        <taxon>Agaricales</taxon>
        <taxon>Marasmiineae</taxon>
        <taxon>Mycenaceae</taxon>
        <taxon>Mycena</taxon>
    </lineage>
</organism>
<proteinExistence type="predicted"/>
<gene>
    <name evidence="3" type="ORF">GGX14DRAFT_385318</name>
</gene>
<dbReference type="EMBL" id="JARJCW010000002">
    <property type="protein sequence ID" value="KAJ7229017.1"/>
    <property type="molecule type" value="Genomic_DNA"/>
</dbReference>
<protein>
    <submittedName>
        <fullName evidence="3">Uncharacterized protein</fullName>
    </submittedName>
</protein>
<evidence type="ECO:0000256" key="1">
    <source>
        <dbReference type="SAM" id="Coils"/>
    </source>
</evidence>
<reference evidence="3" key="1">
    <citation type="submission" date="2023-03" db="EMBL/GenBank/DDBJ databases">
        <title>Massive genome expansion in bonnet fungi (Mycena s.s.) driven by repeated elements and novel gene families across ecological guilds.</title>
        <authorList>
            <consortium name="Lawrence Berkeley National Laboratory"/>
            <person name="Harder C.B."/>
            <person name="Miyauchi S."/>
            <person name="Viragh M."/>
            <person name="Kuo A."/>
            <person name="Thoen E."/>
            <person name="Andreopoulos B."/>
            <person name="Lu D."/>
            <person name="Skrede I."/>
            <person name="Drula E."/>
            <person name="Henrissat B."/>
            <person name="Morin E."/>
            <person name="Kohler A."/>
            <person name="Barry K."/>
            <person name="LaButti K."/>
            <person name="Morin E."/>
            <person name="Salamov A."/>
            <person name="Lipzen A."/>
            <person name="Mereny Z."/>
            <person name="Hegedus B."/>
            <person name="Baldrian P."/>
            <person name="Stursova M."/>
            <person name="Weitz H."/>
            <person name="Taylor A."/>
            <person name="Grigoriev I.V."/>
            <person name="Nagy L.G."/>
            <person name="Martin F."/>
            <person name="Kauserud H."/>
        </authorList>
    </citation>
    <scope>NUCLEOTIDE SEQUENCE</scope>
    <source>
        <strain evidence="3">9144</strain>
    </source>
</reference>
<evidence type="ECO:0000256" key="2">
    <source>
        <dbReference type="SAM" id="MobiDB-lite"/>
    </source>
</evidence>
<keyword evidence="1" id="KW-0175">Coiled coil</keyword>
<feature type="region of interest" description="Disordered" evidence="2">
    <location>
        <begin position="1"/>
        <end position="21"/>
    </location>
</feature>
<feature type="compositionally biased region" description="Basic residues" evidence="2">
    <location>
        <begin position="106"/>
        <end position="117"/>
    </location>
</feature>
<dbReference type="AlphaFoldDB" id="A0AAD6YTW7"/>
<name>A0AAD6YTW7_9AGAR</name>
<dbReference type="Proteomes" id="UP001219525">
    <property type="component" value="Unassembled WGS sequence"/>
</dbReference>
<keyword evidence="4" id="KW-1185">Reference proteome</keyword>
<sequence length="306" mass="34005">MTRRAANPGTPYPWSSPGYTPNFNRLQVQVPLAPLQVEGTASENGNSSATLLPITGHDDLQVNDADAAAYRLLSSPPSQGSNAILDDKIPSDSEDMGPSSPTTTSHGKRKDVKGRRVRITKKNPLYGMVQGAMRGGKAVEFPRTKELPTPIMERASASARFQRLSMDIIDRCERLSVETGCWLQFSAQHMFANAPFLHYASPRILKEAKQDVEQITNHLNRVYLNLIAARNAESREMHKKLIAAEMREKDAQEALVASQLAQQQAAEEAEIAQKKLEHELETQRLELDVWRAQLKLAQQKSNPSLT</sequence>
<accession>A0AAD6YTW7</accession>
<evidence type="ECO:0000313" key="3">
    <source>
        <dbReference type="EMBL" id="KAJ7229017.1"/>
    </source>
</evidence>
<evidence type="ECO:0000313" key="4">
    <source>
        <dbReference type="Proteomes" id="UP001219525"/>
    </source>
</evidence>
<feature type="region of interest" description="Disordered" evidence="2">
    <location>
        <begin position="73"/>
        <end position="117"/>
    </location>
</feature>